<feature type="compositionally biased region" description="Polar residues" evidence="1">
    <location>
        <begin position="141"/>
        <end position="172"/>
    </location>
</feature>
<feature type="region of interest" description="Disordered" evidence="1">
    <location>
        <begin position="865"/>
        <end position="1052"/>
    </location>
</feature>
<feature type="compositionally biased region" description="Basic and acidic residues" evidence="1">
    <location>
        <begin position="778"/>
        <end position="789"/>
    </location>
</feature>
<protein>
    <submittedName>
        <fullName evidence="2">Uncharacterized protein</fullName>
    </submittedName>
</protein>
<name>A0A9W4TZ99_9ASCO</name>
<feature type="region of interest" description="Disordered" evidence="1">
    <location>
        <begin position="405"/>
        <end position="425"/>
    </location>
</feature>
<proteinExistence type="predicted"/>
<feature type="compositionally biased region" description="Basic and acidic residues" evidence="1">
    <location>
        <begin position="412"/>
        <end position="425"/>
    </location>
</feature>
<feature type="compositionally biased region" description="Basic and acidic residues" evidence="1">
    <location>
        <begin position="588"/>
        <end position="601"/>
    </location>
</feature>
<dbReference type="Proteomes" id="UP001152885">
    <property type="component" value="Unassembled WGS sequence"/>
</dbReference>
<sequence>MFNTLKNLFVSSPKKRNESVFLSSSPNIETRNRIEKKISNFSSSSTNRKTLTKSPKKSTPIDERKLKKKGKKSTKNLITKKRRESIEDDFFFNLDTSPTPGPSKLTKTSSPKVRNKIDIKSPLQFPNQGSPIASPAPQKLQPVSENSPSFQKEKSTIANSKSSTSLFQNLQHVNEKLPSPQKSKPVNEKSGSSTSLLQGVRPIVELISSPAQTPQHRRSISPVPSITPKKKPRKSRKRKSPKPPSREETLKMFEELTGIHEDPTQIKKRKTIEAMTEEQWREYATKNPRVLHGIQINLPPKDEHVQYHRFVNEYTVPAFRNDYGVKVINVINRPPPITQYTTKQELNEILTTSTQASPHTILATSTQASPPKITNSTSPPILATSTQGSALKISELIKARIARDKEKRKKKLEMEKEKEEKDMKEKELIKNLKEEEEERRRLQMENEKRIQLEKEEYEKKLQVQNTPVVAPNGNHKEPSQINRGSVIIEEPPKIDQGSDIIEEPPKVDQSSDNIVEEGAVSRFQYHSSPQSSPLIKQPGESRNIVEKLLQKRQQEKQRVEKDDLEIQYDFGIESQHSKGKDEDEEMQYDSHDPRIKARIEKHIRVRDQQYIEKARKREDSEIQQQEYGWGMESKRLRGYYEDEDKDMQDVTQDSQSSGNEEDDMLEVTQDSQMRENEGIDIQNVIQDSQIRENEAKNIQTIAQDSQMKGAEDEDSFKIKNYTDDSLRAIAKTTVERSFVEDLVFGSSPSKPLPQVTKIESVDKQENNESPSEPSQTKPEPDDKHEDNESPPKQLKLKNIDLVDKQENSKAEEIENAPSKPPLLTTTKPVDKQENNESIEKAQHKQILKEAAMRRKKLARGHLEYGRFTVRLLDRSSSEEIDTSEIQQEQDQQQQSPKSDEEIEISVIQQQRPQPATKSVSESYKTAEEEMDEDIENSDEDFYKDMKTKKDGIKNKQHSDQIEEENNEVDQKDGVSNQVSDGDVSISLASSTQIKTSNINNHETKAVENIQPPILKNPEINNPKSNSEIIGKPKRSKANASKARKKARQARKK</sequence>
<reference evidence="2" key="1">
    <citation type="submission" date="2022-12" db="EMBL/GenBank/DDBJ databases">
        <authorList>
            <person name="Brejova B."/>
        </authorList>
    </citation>
    <scope>NUCLEOTIDE SEQUENCE</scope>
</reference>
<feature type="compositionally biased region" description="Basic and acidic residues" evidence="1">
    <location>
        <begin position="828"/>
        <end position="847"/>
    </location>
</feature>
<comment type="caution">
    <text evidence="2">The sequence shown here is derived from an EMBL/GenBank/DDBJ whole genome shotgun (WGS) entry which is preliminary data.</text>
</comment>
<feature type="compositionally biased region" description="Polar residues" evidence="1">
    <location>
        <begin position="767"/>
        <end position="777"/>
    </location>
</feature>
<evidence type="ECO:0000313" key="3">
    <source>
        <dbReference type="Proteomes" id="UP001152885"/>
    </source>
</evidence>
<feature type="compositionally biased region" description="Polar residues" evidence="1">
    <location>
        <begin position="180"/>
        <end position="197"/>
    </location>
</feature>
<accession>A0A9W4TZ99</accession>
<feature type="compositionally biased region" description="Basic residues" evidence="1">
    <location>
        <begin position="1031"/>
        <end position="1052"/>
    </location>
</feature>
<feature type="compositionally biased region" description="Polar residues" evidence="1">
    <location>
        <begin position="986"/>
        <end position="1000"/>
    </location>
</feature>
<feature type="compositionally biased region" description="Polar residues" evidence="1">
    <location>
        <begin position="649"/>
        <end position="658"/>
    </location>
</feature>
<feature type="region of interest" description="Disordered" evidence="1">
    <location>
        <begin position="743"/>
        <end position="847"/>
    </location>
</feature>
<feature type="compositionally biased region" description="Basic and acidic residues" evidence="1">
    <location>
        <begin position="940"/>
        <end position="960"/>
    </location>
</feature>
<dbReference type="AlphaFoldDB" id="A0A9W4TZ99"/>
<organism evidence="2 3">
    <name type="scientific">Candida verbasci</name>
    <dbReference type="NCBI Taxonomy" id="1227364"/>
    <lineage>
        <taxon>Eukaryota</taxon>
        <taxon>Fungi</taxon>
        <taxon>Dikarya</taxon>
        <taxon>Ascomycota</taxon>
        <taxon>Saccharomycotina</taxon>
        <taxon>Pichiomycetes</taxon>
        <taxon>Debaryomycetaceae</taxon>
        <taxon>Candida/Lodderomyces clade</taxon>
        <taxon>Candida</taxon>
    </lineage>
</organism>
<feature type="compositionally biased region" description="Polar residues" evidence="1">
    <location>
        <begin position="1018"/>
        <end position="1027"/>
    </location>
</feature>
<evidence type="ECO:0000313" key="2">
    <source>
        <dbReference type="EMBL" id="CAI5759293.1"/>
    </source>
</evidence>
<feature type="region of interest" description="Disordered" evidence="1">
    <location>
        <begin position="570"/>
        <end position="601"/>
    </location>
</feature>
<feature type="region of interest" description="Disordered" evidence="1">
    <location>
        <begin position="33"/>
        <end position="249"/>
    </location>
</feature>
<feature type="compositionally biased region" description="Low complexity" evidence="1">
    <location>
        <begin position="883"/>
        <end position="896"/>
    </location>
</feature>
<feature type="region of interest" description="Disordered" evidence="1">
    <location>
        <begin position="463"/>
        <end position="483"/>
    </location>
</feature>
<keyword evidence="3" id="KW-1185">Reference proteome</keyword>
<dbReference type="EMBL" id="CANTUO010000004">
    <property type="protein sequence ID" value="CAI5759293.1"/>
    <property type="molecule type" value="Genomic_DNA"/>
</dbReference>
<gene>
    <name evidence="2" type="ORF">CANVERA_P3803</name>
</gene>
<feature type="compositionally biased region" description="Polar residues" evidence="1">
    <location>
        <begin position="39"/>
        <end position="48"/>
    </location>
</feature>
<feature type="compositionally biased region" description="Basic residues" evidence="1">
    <location>
        <begin position="66"/>
        <end position="83"/>
    </location>
</feature>
<feature type="compositionally biased region" description="Acidic residues" evidence="1">
    <location>
        <begin position="928"/>
        <end position="939"/>
    </location>
</feature>
<feature type="compositionally biased region" description="Polar residues" evidence="1">
    <location>
        <begin position="906"/>
        <end position="923"/>
    </location>
</feature>
<feature type="compositionally biased region" description="Basic and acidic residues" evidence="1">
    <location>
        <begin position="797"/>
        <end position="812"/>
    </location>
</feature>
<feature type="compositionally biased region" description="Basic residues" evidence="1">
    <location>
        <begin position="228"/>
        <end position="241"/>
    </location>
</feature>
<feature type="region of interest" description="Disordered" evidence="1">
    <location>
        <begin position="613"/>
        <end position="675"/>
    </location>
</feature>
<feature type="region of interest" description="Disordered" evidence="1">
    <location>
        <begin position="700"/>
        <end position="722"/>
    </location>
</feature>
<feature type="region of interest" description="Disordered" evidence="1">
    <location>
        <begin position="362"/>
        <end position="386"/>
    </location>
</feature>
<evidence type="ECO:0000256" key="1">
    <source>
        <dbReference type="SAM" id="MobiDB-lite"/>
    </source>
</evidence>